<gene>
    <name evidence="1" type="ORF">CB5_LOCUS13416</name>
</gene>
<dbReference type="AlphaFoldDB" id="A0A6V7PH58"/>
<evidence type="ECO:0000313" key="1">
    <source>
        <dbReference type="EMBL" id="CAD1830205.1"/>
    </source>
</evidence>
<dbReference type="EMBL" id="LR862148">
    <property type="protein sequence ID" value="CAD1830205.1"/>
    <property type="molecule type" value="Genomic_DNA"/>
</dbReference>
<proteinExistence type="predicted"/>
<accession>A0A6V7PH58</accession>
<reference evidence="1" key="1">
    <citation type="submission" date="2020-07" db="EMBL/GenBank/DDBJ databases">
        <authorList>
            <person name="Lin J."/>
        </authorList>
    </citation>
    <scope>NUCLEOTIDE SEQUENCE</scope>
</reference>
<sequence length="151" mass="16125">MDSGIPLLAATPRVVSGVCDDFAAQGLENHCRGVCATISPPDGRCWVWCDSFAARRLGQEYGELLPAEVHVRVPSPRARQCADYPRLIDSRPSTGTGTGTQVCGAAAQGEDVVLQIASYPETEIVYRGNPVRSAVCRRRRDPAKLAGGRGS</sequence>
<organism evidence="1">
    <name type="scientific">Ananas comosus var. bracteatus</name>
    <name type="common">red pineapple</name>
    <dbReference type="NCBI Taxonomy" id="296719"/>
    <lineage>
        <taxon>Eukaryota</taxon>
        <taxon>Viridiplantae</taxon>
        <taxon>Streptophyta</taxon>
        <taxon>Embryophyta</taxon>
        <taxon>Tracheophyta</taxon>
        <taxon>Spermatophyta</taxon>
        <taxon>Magnoliopsida</taxon>
        <taxon>Liliopsida</taxon>
        <taxon>Poales</taxon>
        <taxon>Bromeliaceae</taxon>
        <taxon>Bromelioideae</taxon>
        <taxon>Ananas</taxon>
    </lineage>
</organism>
<protein>
    <submittedName>
        <fullName evidence="1">Uncharacterized protein</fullName>
    </submittedName>
</protein>
<name>A0A6V7PH58_ANACO</name>